<feature type="compositionally biased region" description="Low complexity" evidence="2">
    <location>
        <begin position="48"/>
        <end position="58"/>
    </location>
</feature>
<proteinExistence type="predicted"/>
<evidence type="ECO:0000313" key="5">
    <source>
        <dbReference type="Proteomes" id="UP001597119"/>
    </source>
</evidence>
<feature type="domain" description="DUF4352" evidence="3">
    <location>
        <begin position="212"/>
        <end position="326"/>
    </location>
</feature>
<dbReference type="Pfam" id="PF11611">
    <property type="entry name" value="DUF4352"/>
    <property type="match status" value="1"/>
</dbReference>
<name>A0ABD6C820_9EURY</name>
<feature type="region of interest" description="Disordered" evidence="2">
    <location>
        <begin position="27"/>
        <end position="58"/>
    </location>
</feature>
<accession>A0ABD6C820</accession>
<dbReference type="InterPro" id="IPR029051">
    <property type="entry name" value="DUF4352"/>
</dbReference>
<dbReference type="InterPro" id="IPR029050">
    <property type="entry name" value="Immunoprotect_excell_Ig-like"/>
</dbReference>
<dbReference type="Gene3D" id="2.60.40.1240">
    <property type="match status" value="2"/>
</dbReference>
<evidence type="ECO:0000259" key="3">
    <source>
        <dbReference type="Pfam" id="PF11611"/>
    </source>
</evidence>
<reference evidence="4 5" key="1">
    <citation type="journal article" date="2019" name="Int. J. Syst. Evol. Microbiol.">
        <title>The Global Catalogue of Microorganisms (GCM) 10K type strain sequencing project: providing services to taxonomists for standard genome sequencing and annotation.</title>
        <authorList>
            <consortium name="The Broad Institute Genomics Platform"/>
            <consortium name="The Broad Institute Genome Sequencing Center for Infectious Disease"/>
            <person name="Wu L."/>
            <person name="Ma J."/>
        </authorList>
    </citation>
    <scope>NUCLEOTIDE SEQUENCE [LARGE SCALE GENOMIC DNA]</scope>
    <source>
        <strain evidence="4 5">CGMCC 1.12125</strain>
    </source>
</reference>
<dbReference type="PROSITE" id="PS51318">
    <property type="entry name" value="TAT"/>
    <property type="match status" value="1"/>
</dbReference>
<dbReference type="InterPro" id="IPR006311">
    <property type="entry name" value="TAT_signal"/>
</dbReference>
<keyword evidence="5" id="KW-1185">Reference proteome</keyword>
<evidence type="ECO:0000256" key="2">
    <source>
        <dbReference type="SAM" id="MobiDB-lite"/>
    </source>
</evidence>
<organism evidence="4 5">
    <name type="scientific">Halorientalis brevis</name>
    <dbReference type="NCBI Taxonomy" id="1126241"/>
    <lineage>
        <taxon>Archaea</taxon>
        <taxon>Methanobacteriati</taxon>
        <taxon>Methanobacteriota</taxon>
        <taxon>Stenosarchaea group</taxon>
        <taxon>Halobacteria</taxon>
        <taxon>Halobacteriales</taxon>
        <taxon>Haloarculaceae</taxon>
        <taxon>Halorientalis</taxon>
    </lineage>
</organism>
<dbReference type="AlphaFoldDB" id="A0ABD6C820"/>
<gene>
    <name evidence="4" type="ORF">ACFR9U_03380</name>
</gene>
<evidence type="ECO:0000313" key="4">
    <source>
        <dbReference type="EMBL" id="MFD1586012.1"/>
    </source>
</evidence>
<dbReference type="RefSeq" id="WP_247376693.1">
    <property type="nucleotide sequence ID" value="NZ_JALLGV010000003.1"/>
</dbReference>
<keyword evidence="1" id="KW-0732">Signal</keyword>
<comment type="caution">
    <text evidence="4">The sequence shown here is derived from an EMBL/GenBank/DDBJ whole genome shotgun (WGS) entry which is preliminary data.</text>
</comment>
<dbReference type="Proteomes" id="UP001597119">
    <property type="component" value="Unassembled WGS sequence"/>
</dbReference>
<evidence type="ECO:0000256" key="1">
    <source>
        <dbReference type="ARBA" id="ARBA00022729"/>
    </source>
</evidence>
<sequence>MTAETPFSRRRLLQSGAALGTLALAGCSGGGSSTPTNRPFSQEDRGGDAPAPTETETPVEYTTVDEAEPTATVGEIVADEKLALVVRGFERQSAQGLDQELLMLDLGIKNRTVGEYISFSNMRMHLEDEQGETYRHWRFGTDVGAEVSYEQLAPGEVVWSSVPFQAPADPSSASAVFTFETPSVSFDRVTVDLGESVELATRFEQTLDVVTYDVGETVTQEGLSVTLEDFRIVQSIDGAGAAGDGRVYVIPKLSIENGADAPKLVRQISHTSLKDDRGQAFRIDAAAREALPNALKRRKQIAPGNTRTREIPYVVPEAVQSLYFVFDFSIDLGGFRRFWEL</sequence>
<protein>
    <submittedName>
        <fullName evidence="4">DUF4352 domain-containing protein</fullName>
    </submittedName>
</protein>
<dbReference type="EMBL" id="JBHUDJ010000001">
    <property type="protein sequence ID" value="MFD1586012.1"/>
    <property type="molecule type" value="Genomic_DNA"/>
</dbReference>